<sequence length="243" mass="27431">MHCQDQLFGLIAAAIRYVDLICDVPDLVQKIKTILDRIQIRKWIGPSAKINVEFLSACRDWKGWLDRHLPVTFRGGLKKDSVGHHAFIFLRRVDVPRNIVIKYDDRHGPLIPHDMDVIAFVKKNAADTHLGQEAILAMPFQFVQPILHSAPDSARPLKKVDPGKGKKYLELADILLRRFPSSTSGRSIEFLVDLCRNRNPGPLAPIPFYSTPGQQDLVVIPANPGLARVAPTIRFEAMLQRRP</sequence>
<name>A0A9P1GRD9_9DINO</name>
<reference evidence="2" key="2">
    <citation type="submission" date="2024-04" db="EMBL/GenBank/DDBJ databases">
        <authorList>
            <person name="Chen Y."/>
            <person name="Shah S."/>
            <person name="Dougan E. K."/>
            <person name="Thang M."/>
            <person name="Chan C."/>
        </authorList>
    </citation>
    <scope>NUCLEOTIDE SEQUENCE [LARGE SCALE GENOMIC DNA]</scope>
</reference>
<accession>A0A9P1GRD9</accession>
<evidence type="ECO:0000313" key="3">
    <source>
        <dbReference type="Proteomes" id="UP001152797"/>
    </source>
</evidence>
<comment type="caution">
    <text evidence="1">The sequence shown here is derived from an EMBL/GenBank/DDBJ whole genome shotgun (WGS) entry which is preliminary data.</text>
</comment>
<gene>
    <name evidence="1" type="ORF">C1SCF055_LOCUS43957</name>
</gene>
<evidence type="ECO:0000313" key="1">
    <source>
        <dbReference type="EMBL" id="CAI4019460.1"/>
    </source>
</evidence>
<keyword evidence="3" id="KW-1185">Reference proteome</keyword>
<reference evidence="1" key="1">
    <citation type="submission" date="2022-10" db="EMBL/GenBank/DDBJ databases">
        <authorList>
            <person name="Chen Y."/>
            <person name="Dougan E. K."/>
            <person name="Chan C."/>
            <person name="Rhodes N."/>
            <person name="Thang M."/>
        </authorList>
    </citation>
    <scope>NUCLEOTIDE SEQUENCE</scope>
</reference>
<dbReference type="EMBL" id="CAMXCT020006752">
    <property type="protein sequence ID" value="CAL1172835.1"/>
    <property type="molecule type" value="Genomic_DNA"/>
</dbReference>
<dbReference type="Proteomes" id="UP001152797">
    <property type="component" value="Unassembled WGS sequence"/>
</dbReference>
<dbReference type="EMBL" id="CAMXCT010006752">
    <property type="protein sequence ID" value="CAI4019460.1"/>
    <property type="molecule type" value="Genomic_DNA"/>
</dbReference>
<dbReference type="EMBL" id="CAMXCT030006752">
    <property type="protein sequence ID" value="CAL4806772.1"/>
    <property type="molecule type" value="Genomic_DNA"/>
</dbReference>
<organism evidence="1">
    <name type="scientific">Cladocopium goreaui</name>
    <dbReference type="NCBI Taxonomy" id="2562237"/>
    <lineage>
        <taxon>Eukaryota</taxon>
        <taxon>Sar</taxon>
        <taxon>Alveolata</taxon>
        <taxon>Dinophyceae</taxon>
        <taxon>Suessiales</taxon>
        <taxon>Symbiodiniaceae</taxon>
        <taxon>Cladocopium</taxon>
    </lineage>
</organism>
<proteinExistence type="predicted"/>
<protein>
    <submittedName>
        <fullName evidence="1">Uncharacterized protein</fullName>
    </submittedName>
</protein>
<dbReference type="AlphaFoldDB" id="A0A9P1GRD9"/>
<evidence type="ECO:0000313" key="2">
    <source>
        <dbReference type="EMBL" id="CAL1172835.1"/>
    </source>
</evidence>